<feature type="domain" description="Core-binding (CB)" evidence="6">
    <location>
        <begin position="60"/>
        <end position="157"/>
    </location>
</feature>
<dbReference type="Gene3D" id="1.10.150.130">
    <property type="match status" value="1"/>
</dbReference>
<protein>
    <submittedName>
        <fullName evidence="7">Integrase</fullName>
    </submittedName>
</protein>
<dbReference type="InterPro" id="IPR011010">
    <property type="entry name" value="DNA_brk_join_enz"/>
</dbReference>
<dbReference type="GO" id="GO:0003677">
    <property type="term" value="F:DNA binding"/>
    <property type="evidence" value="ECO:0007669"/>
    <property type="project" value="UniProtKB-UniRule"/>
</dbReference>
<evidence type="ECO:0000256" key="3">
    <source>
        <dbReference type="ARBA" id="ARBA00023172"/>
    </source>
</evidence>
<dbReference type="AlphaFoldDB" id="A0A0D0KJF6"/>
<evidence type="ECO:0000256" key="1">
    <source>
        <dbReference type="ARBA" id="ARBA00022908"/>
    </source>
</evidence>
<dbReference type="EMBL" id="JXQW01000061">
    <property type="protein sequence ID" value="KIP97015.1"/>
    <property type="molecule type" value="Genomic_DNA"/>
</dbReference>
<dbReference type="Proteomes" id="UP000032068">
    <property type="component" value="Unassembled WGS sequence"/>
</dbReference>
<dbReference type="Pfam" id="PF00589">
    <property type="entry name" value="Phage_integrase"/>
    <property type="match status" value="1"/>
</dbReference>
<accession>A0A0D0KJF6</accession>
<dbReference type="InterPro" id="IPR010998">
    <property type="entry name" value="Integrase_recombinase_N"/>
</dbReference>
<dbReference type="PROSITE" id="PS51898">
    <property type="entry name" value="TYR_RECOMBINASE"/>
    <property type="match status" value="1"/>
</dbReference>
<dbReference type="Gene3D" id="1.10.443.10">
    <property type="entry name" value="Intergrase catalytic core"/>
    <property type="match status" value="1"/>
</dbReference>
<keyword evidence="1" id="KW-0229">DNA integration</keyword>
<name>A0A0D0KJF6_9PSED</name>
<dbReference type="InterPro" id="IPR050090">
    <property type="entry name" value="Tyrosine_recombinase_XerCD"/>
</dbReference>
<dbReference type="PANTHER" id="PTHR30349:SF93">
    <property type="entry name" value="FELS-2 PROPHAGE PROTEIN"/>
    <property type="match status" value="1"/>
</dbReference>
<evidence type="ECO:0000259" key="5">
    <source>
        <dbReference type="PROSITE" id="PS51898"/>
    </source>
</evidence>
<dbReference type="RefSeq" id="WP_042555487.1">
    <property type="nucleotide sequence ID" value="NZ_JXQW01000061.1"/>
</dbReference>
<dbReference type="CDD" id="cd00796">
    <property type="entry name" value="INT_Rci_Hp1_C"/>
    <property type="match status" value="1"/>
</dbReference>
<dbReference type="GO" id="GO:0015074">
    <property type="term" value="P:DNA integration"/>
    <property type="evidence" value="ECO:0007669"/>
    <property type="project" value="UniProtKB-KW"/>
</dbReference>
<dbReference type="InterPro" id="IPR013762">
    <property type="entry name" value="Integrase-like_cat_sf"/>
</dbReference>
<reference evidence="7 8" key="1">
    <citation type="submission" date="2014-12" db="EMBL/GenBank/DDBJ databases">
        <title>16Stimator: statistical estimation of ribosomal gene copy numbers from draft genome assemblies.</title>
        <authorList>
            <person name="Perisin M.A."/>
            <person name="Vetter M."/>
            <person name="Gilbert J.A."/>
            <person name="Bergelson J."/>
        </authorList>
    </citation>
    <scope>NUCLEOTIDE SEQUENCE [LARGE SCALE GENOMIC DNA]</scope>
    <source>
        <strain evidence="7 8">MEJ086</strain>
    </source>
</reference>
<feature type="domain" description="Tyr recombinase" evidence="5">
    <location>
        <begin position="179"/>
        <end position="335"/>
    </location>
</feature>
<keyword evidence="2 4" id="KW-0238">DNA-binding</keyword>
<organism evidence="7 8">
    <name type="scientific">Pseudomonas fulva</name>
    <dbReference type="NCBI Taxonomy" id="47880"/>
    <lineage>
        <taxon>Bacteria</taxon>
        <taxon>Pseudomonadati</taxon>
        <taxon>Pseudomonadota</taxon>
        <taxon>Gammaproteobacteria</taxon>
        <taxon>Pseudomonadales</taxon>
        <taxon>Pseudomonadaceae</taxon>
        <taxon>Pseudomonas</taxon>
    </lineage>
</organism>
<dbReference type="PROSITE" id="PS51900">
    <property type="entry name" value="CB"/>
    <property type="match status" value="1"/>
</dbReference>
<comment type="caution">
    <text evidence="7">The sequence shown here is derived from an EMBL/GenBank/DDBJ whole genome shotgun (WGS) entry which is preliminary data.</text>
</comment>
<dbReference type="InterPro" id="IPR057084">
    <property type="entry name" value="Int_N"/>
</dbReference>
<dbReference type="InterPro" id="IPR002104">
    <property type="entry name" value="Integrase_catalytic"/>
</dbReference>
<evidence type="ECO:0000313" key="8">
    <source>
        <dbReference type="Proteomes" id="UP000032068"/>
    </source>
</evidence>
<dbReference type="Pfam" id="PF24624">
    <property type="entry name" value="Int_N"/>
    <property type="match status" value="1"/>
</dbReference>
<dbReference type="OrthoDB" id="9057547at2"/>
<evidence type="ECO:0000313" key="7">
    <source>
        <dbReference type="EMBL" id="KIP97015.1"/>
    </source>
</evidence>
<dbReference type="SUPFAM" id="SSF56349">
    <property type="entry name" value="DNA breaking-rejoining enzymes"/>
    <property type="match status" value="1"/>
</dbReference>
<sequence>MSIKKLPSGEWLVDCRPQGRDGPRIRRRLQSKNEALHAERRIMGDGSRGEFEKKPKRDDRRLSDLIDAWFKSHGTSLKSGEERLRALKSIAERMGDPRASDFNTAHFTQYRADRLAGKWGRETYGNGRKKGEEAKAVKPSTLNHELAYLRAVFNELERLGEWEGENPLAKVRALKYDETEMAYLDVEEIPKLLQALDAVSAKAGVVARVCLATGARWGEAEGLQARQVRNGRIQYTKTKSSKNRAVPITEVLQEQILAALPFGDCYKRFSEGVLAAGIQLPEGQMTHVLRHTFASHYMMNGGDILTLQRVLGHASLTMTMRYAHFSPGHLAEVVHLNPLHQASKPKE</sequence>
<keyword evidence="3" id="KW-0233">DNA recombination</keyword>
<dbReference type="PANTHER" id="PTHR30349">
    <property type="entry name" value="PHAGE INTEGRASE-RELATED"/>
    <property type="match status" value="1"/>
</dbReference>
<evidence type="ECO:0000259" key="6">
    <source>
        <dbReference type="PROSITE" id="PS51900"/>
    </source>
</evidence>
<gene>
    <name evidence="7" type="ORF">RU08_19350</name>
</gene>
<dbReference type="InterPro" id="IPR044068">
    <property type="entry name" value="CB"/>
</dbReference>
<dbReference type="GO" id="GO:0006310">
    <property type="term" value="P:DNA recombination"/>
    <property type="evidence" value="ECO:0007669"/>
    <property type="project" value="UniProtKB-KW"/>
</dbReference>
<proteinExistence type="predicted"/>
<evidence type="ECO:0000256" key="4">
    <source>
        <dbReference type="PROSITE-ProRule" id="PRU01248"/>
    </source>
</evidence>
<evidence type="ECO:0000256" key="2">
    <source>
        <dbReference type="ARBA" id="ARBA00023125"/>
    </source>
</evidence>